<feature type="compositionally biased region" description="Polar residues" evidence="2">
    <location>
        <begin position="491"/>
        <end position="505"/>
    </location>
</feature>
<proteinExistence type="predicted"/>
<gene>
    <name evidence="3" type="ORF">BN9_040740</name>
</gene>
<accession>A0A024G9S0</accession>
<evidence type="ECO:0000256" key="2">
    <source>
        <dbReference type="SAM" id="MobiDB-lite"/>
    </source>
</evidence>
<keyword evidence="1" id="KW-0175">Coiled coil</keyword>
<evidence type="ECO:0000313" key="3">
    <source>
        <dbReference type="EMBL" id="CCI43290.1"/>
    </source>
</evidence>
<dbReference type="STRING" id="65357.A0A024G9S0"/>
<evidence type="ECO:0000256" key="1">
    <source>
        <dbReference type="SAM" id="Coils"/>
    </source>
</evidence>
<sequence length="596" mass="68215">MEMDTKTELNDENEELELAFEFNELPPIPPSSDPQRLLMYVLNIVPKYTEMETMTSHLRLYTTGLEQDLDILKKHVTTLTRNVAQEEERKLFLERYAAQVVKERNDLLHGKQGSKHRTPGGTNVHFVWHTCCKKNNHHVMDVNPSMATLRGEKLHECRADVQQLQLQLAHFEKLQNELRVSLRHTQREADSKLEAQRKHTQNLEKQILQRSILQSNLERKLYQTEKTLSNFESDKRSEKERFEKKLETLTLEKDVTQQRVNALDHGLCVTIKERDEALEKLRKSQKTVKQLTDELDAQSLKHTAALGEVEALHSELDLIQSKDLEQVRAEYKSVIVKLREEKTSRETELLQAIDKLQKELIVLQNSKKDKGQKETLENAAIQLSNQDHPIPVKTSSVVQKSAADESSIMENVTEEEDALWRSGASNSEMLGLFRAYDVVAPSSNHSVESQINFVNWESFISEQISCDGDGSCRLASEASQEITKQDEVESVASSASPMKESSNGEQIRESNTRRSLFVSSGSMSSSMEEKEDKEGRNNDDITARESDSEDAFVLDDLQAIVVKFKQRCDVEQKKAQVLEQELLELQQTDSFNKAIH</sequence>
<dbReference type="Proteomes" id="UP000053237">
    <property type="component" value="Unassembled WGS sequence"/>
</dbReference>
<protein>
    <submittedName>
        <fullName evidence="3">Uncharacterized protein</fullName>
    </submittedName>
</protein>
<dbReference type="OrthoDB" id="71440at2759"/>
<evidence type="ECO:0000313" key="4">
    <source>
        <dbReference type="Proteomes" id="UP000053237"/>
    </source>
</evidence>
<dbReference type="InParanoid" id="A0A024G9S0"/>
<feature type="coiled-coil region" evidence="1">
    <location>
        <begin position="561"/>
        <end position="588"/>
    </location>
</feature>
<dbReference type="EMBL" id="CAIX01000046">
    <property type="protein sequence ID" value="CCI43290.1"/>
    <property type="molecule type" value="Genomic_DNA"/>
</dbReference>
<feature type="region of interest" description="Disordered" evidence="2">
    <location>
        <begin position="477"/>
        <end position="547"/>
    </location>
</feature>
<keyword evidence="4" id="KW-1185">Reference proteome</keyword>
<comment type="caution">
    <text evidence="3">The sequence shown here is derived from an EMBL/GenBank/DDBJ whole genome shotgun (WGS) entry which is preliminary data.</text>
</comment>
<feature type="compositionally biased region" description="Basic and acidic residues" evidence="2">
    <location>
        <begin position="527"/>
        <end position="546"/>
    </location>
</feature>
<reference evidence="3 4" key="1">
    <citation type="submission" date="2012-05" db="EMBL/GenBank/DDBJ databases">
        <title>Recombination and specialization in a pathogen metapopulation.</title>
        <authorList>
            <person name="Gardiner A."/>
            <person name="Kemen E."/>
            <person name="Schultz-Larsen T."/>
            <person name="MacLean D."/>
            <person name="Van Oosterhout C."/>
            <person name="Jones J.D.G."/>
        </authorList>
    </citation>
    <scope>NUCLEOTIDE SEQUENCE [LARGE SCALE GENOMIC DNA]</scope>
    <source>
        <strain evidence="3 4">Ac Nc2</strain>
    </source>
</reference>
<name>A0A024G9S0_9STRA</name>
<organism evidence="3 4">
    <name type="scientific">Albugo candida</name>
    <dbReference type="NCBI Taxonomy" id="65357"/>
    <lineage>
        <taxon>Eukaryota</taxon>
        <taxon>Sar</taxon>
        <taxon>Stramenopiles</taxon>
        <taxon>Oomycota</taxon>
        <taxon>Peronosporomycetes</taxon>
        <taxon>Albuginales</taxon>
        <taxon>Albuginaceae</taxon>
        <taxon>Albugo</taxon>
    </lineage>
</organism>
<dbReference type="AlphaFoldDB" id="A0A024G9S0"/>
<feature type="coiled-coil region" evidence="1">
    <location>
        <begin position="232"/>
        <end position="373"/>
    </location>
</feature>